<name>A0ABW1WUN6_9HYPH</name>
<protein>
    <recommendedName>
        <fullName evidence="4">ABC transporter ATPase</fullName>
    </recommendedName>
</protein>
<evidence type="ECO:0000256" key="1">
    <source>
        <dbReference type="SAM" id="SignalP"/>
    </source>
</evidence>
<accession>A0ABW1WUN6</accession>
<dbReference type="Proteomes" id="UP001596237">
    <property type="component" value="Unassembled WGS sequence"/>
</dbReference>
<gene>
    <name evidence="2" type="ORF">ACFQDP_22115</name>
</gene>
<comment type="caution">
    <text evidence="2">The sequence shown here is derived from an EMBL/GenBank/DDBJ whole genome shotgun (WGS) entry which is preliminary data.</text>
</comment>
<evidence type="ECO:0000313" key="3">
    <source>
        <dbReference type="Proteomes" id="UP001596237"/>
    </source>
</evidence>
<keyword evidence="3" id="KW-1185">Reference proteome</keyword>
<dbReference type="EMBL" id="JBHSTT010000086">
    <property type="protein sequence ID" value="MFC6392008.1"/>
    <property type="molecule type" value="Genomic_DNA"/>
</dbReference>
<evidence type="ECO:0008006" key="4">
    <source>
        <dbReference type="Google" id="ProtNLM"/>
    </source>
</evidence>
<proteinExistence type="predicted"/>
<feature type="chain" id="PRO_5046400085" description="ABC transporter ATPase" evidence="1">
    <location>
        <begin position="20"/>
        <end position="148"/>
    </location>
</feature>
<keyword evidence="1" id="KW-0732">Signal</keyword>
<evidence type="ECO:0000313" key="2">
    <source>
        <dbReference type="EMBL" id="MFC6392008.1"/>
    </source>
</evidence>
<sequence length="148" mass="15740">MRTSLALLLILASVPAARAEDECSALIDRVQAATKAEVAQRSTDFARFDAGPQTSLTLSCAGAKSSSVGAQYRGESPPDAYEDLFVRAGHAVTGIDPERLREATRQAREQAQSRRHSVVEVAGARLTCAVMKKDDGPLTLCAVIPRGD</sequence>
<reference evidence="3" key="1">
    <citation type="journal article" date="2019" name="Int. J. Syst. Evol. Microbiol.">
        <title>The Global Catalogue of Microorganisms (GCM) 10K type strain sequencing project: providing services to taxonomists for standard genome sequencing and annotation.</title>
        <authorList>
            <consortium name="The Broad Institute Genomics Platform"/>
            <consortium name="The Broad Institute Genome Sequencing Center for Infectious Disease"/>
            <person name="Wu L."/>
            <person name="Ma J."/>
        </authorList>
    </citation>
    <scope>NUCLEOTIDE SEQUENCE [LARGE SCALE GENOMIC DNA]</scope>
    <source>
        <strain evidence="3">CCUG 36916</strain>
    </source>
</reference>
<organism evidence="2 3">
    <name type="scientific">Methylorubrum zatmanii</name>
    <dbReference type="NCBI Taxonomy" id="29429"/>
    <lineage>
        <taxon>Bacteria</taxon>
        <taxon>Pseudomonadati</taxon>
        <taxon>Pseudomonadota</taxon>
        <taxon>Alphaproteobacteria</taxon>
        <taxon>Hyphomicrobiales</taxon>
        <taxon>Methylobacteriaceae</taxon>
        <taxon>Methylorubrum</taxon>
    </lineage>
</organism>
<dbReference type="RefSeq" id="WP_192285267.1">
    <property type="nucleotide sequence ID" value="NZ_JBHSTT010000086.1"/>
</dbReference>
<feature type="signal peptide" evidence="1">
    <location>
        <begin position="1"/>
        <end position="19"/>
    </location>
</feature>